<sequence>MFVVVVVVVVVVIVVSAQMAPLVKWFALDCLTWLGLCARVSVRVCNVVSPLRCSQTRSYHLLAAEARGLLP</sequence>
<dbReference type="EMBL" id="GGFL01008846">
    <property type="protein sequence ID" value="MBW73024.1"/>
    <property type="molecule type" value="Transcribed_RNA"/>
</dbReference>
<reference evidence="1" key="1">
    <citation type="submission" date="2018-01" db="EMBL/GenBank/DDBJ databases">
        <title>An insight into the sialome of Amazonian anophelines.</title>
        <authorList>
            <person name="Ribeiro J.M."/>
            <person name="Scarpassa V."/>
            <person name="Calvo E."/>
        </authorList>
    </citation>
    <scope>NUCLEOTIDE SEQUENCE</scope>
</reference>
<evidence type="ECO:0000313" key="1">
    <source>
        <dbReference type="EMBL" id="MBW73024.1"/>
    </source>
</evidence>
<dbReference type="AlphaFoldDB" id="A0A2M4D604"/>
<accession>A0A2M4D604</accession>
<organism evidence="1">
    <name type="scientific">Anopheles darlingi</name>
    <name type="common">Mosquito</name>
    <dbReference type="NCBI Taxonomy" id="43151"/>
    <lineage>
        <taxon>Eukaryota</taxon>
        <taxon>Metazoa</taxon>
        <taxon>Ecdysozoa</taxon>
        <taxon>Arthropoda</taxon>
        <taxon>Hexapoda</taxon>
        <taxon>Insecta</taxon>
        <taxon>Pterygota</taxon>
        <taxon>Neoptera</taxon>
        <taxon>Endopterygota</taxon>
        <taxon>Diptera</taxon>
        <taxon>Nematocera</taxon>
        <taxon>Culicoidea</taxon>
        <taxon>Culicidae</taxon>
        <taxon>Anophelinae</taxon>
        <taxon>Anopheles</taxon>
    </lineage>
</organism>
<proteinExistence type="predicted"/>
<name>A0A2M4D604_ANODA</name>
<protein>
    <submittedName>
        <fullName evidence="1">Putative secreted protein</fullName>
    </submittedName>
</protein>